<dbReference type="Proteomes" id="UP000663828">
    <property type="component" value="Unassembled WGS sequence"/>
</dbReference>
<dbReference type="AlphaFoldDB" id="A0A815U019"/>
<protein>
    <submittedName>
        <fullName evidence="2">Uncharacterized protein</fullName>
    </submittedName>
</protein>
<reference evidence="2" key="1">
    <citation type="submission" date="2021-02" db="EMBL/GenBank/DDBJ databases">
        <authorList>
            <person name="Nowell W R."/>
        </authorList>
    </citation>
    <scope>NUCLEOTIDE SEQUENCE</scope>
</reference>
<gene>
    <name evidence="2" type="ORF">EDS130_LOCUS43371</name>
    <name evidence="1" type="ORF">XAT740_LOCUS33642</name>
</gene>
<organism evidence="2 4">
    <name type="scientific">Adineta ricciae</name>
    <name type="common">Rotifer</name>
    <dbReference type="NCBI Taxonomy" id="249248"/>
    <lineage>
        <taxon>Eukaryota</taxon>
        <taxon>Metazoa</taxon>
        <taxon>Spiralia</taxon>
        <taxon>Gnathifera</taxon>
        <taxon>Rotifera</taxon>
        <taxon>Eurotatoria</taxon>
        <taxon>Bdelloidea</taxon>
        <taxon>Adinetida</taxon>
        <taxon>Adinetidae</taxon>
        <taxon>Adineta</taxon>
    </lineage>
</organism>
<comment type="caution">
    <text evidence="2">The sequence shown here is derived from an EMBL/GenBank/DDBJ whole genome shotgun (WGS) entry which is preliminary data.</text>
</comment>
<proteinExistence type="predicted"/>
<dbReference type="EMBL" id="CAJNOJ010000708">
    <property type="protein sequence ID" value="CAF1513028.1"/>
    <property type="molecule type" value="Genomic_DNA"/>
</dbReference>
<evidence type="ECO:0000313" key="4">
    <source>
        <dbReference type="Proteomes" id="UP000663852"/>
    </source>
</evidence>
<accession>A0A815U019</accession>
<dbReference type="EMBL" id="CAJNOR010003229">
    <property type="protein sequence ID" value="CAF1391787.1"/>
    <property type="molecule type" value="Genomic_DNA"/>
</dbReference>
<keyword evidence="3" id="KW-1185">Reference proteome</keyword>
<dbReference type="Proteomes" id="UP000663852">
    <property type="component" value="Unassembled WGS sequence"/>
</dbReference>
<evidence type="ECO:0000313" key="3">
    <source>
        <dbReference type="Proteomes" id="UP000663828"/>
    </source>
</evidence>
<name>A0A815U019_ADIRI</name>
<evidence type="ECO:0000313" key="2">
    <source>
        <dbReference type="EMBL" id="CAF1513028.1"/>
    </source>
</evidence>
<evidence type="ECO:0000313" key="1">
    <source>
        <dbReference type="EMBL" id="CAF1391787.1"/>
    </source>
</evidence>
<sequence>MASSTSMPKKFDMINIVEDEKFVQIFAFDENTVKLSSDKRSVENSMWKPACALGVHSYSSGVHRIRTRIDKWLPFLGIRSRNIPFDVRSSSACGYTSTDSTYGWTKDSRYQDGRKTTSERDQKFNRDGHIWTIILNCDEHRIHLFDETTNEVDDIEVDVDKAPFPWCLFICLPRMIAGISLI</sequence>